<feature type="non-terminal residue" evidence="1">
    <location>
        <position position="81"/>
    </location>
</feature>
<evidence type="ECO:0000313" key="1">
    <source>
        <dbReference type="EMBL" id="MCD7448148.1"/>
    </source>
</evidence>
<protein>
    <submittedName>
        <fullName evidence="1">Uncharacterized protein</fullName>
    </submittedName>
</protein>
<name>A0ABS8RN93_DATST</name>
<keyword evidence="2" id="KW-1185">Reference proteome</keyword>
<comment type="caution">
    <text evidence="1">The sequence shown here is derived from an EMBL/GenBank/DDBJ whole genome shotgun (WGS) entry which is preliminary data.</text>
</comment>
<sequence length="81" mass="9217">MNQRPIGFPRNIELLKNVKIHPELTSGLYEPLFLVVGAGLENDSNVEQETMEGFNGSLYIPTTHGYGLWFCQFQFKFYSSG</sequence>
<reference evidence="1 2" key="1">
    <citation type="journal article" date="2021" name="BMC Genomics">
        <title>Datura genome reveals duplications of psychoactive alkaloid biosynthetic genes and high mutation rate following tissue culture.</title>
        <authorList>
            <person name="Rajewski A."/>
            <person name="Carter-House D."/>
            <person name="Stajich J."/>
            <person name="Litt A."/>
        </authorList>
    </citation>
    <scope>NUCLEOTIDE SEQUENCE [LARGE SCALE GENOMIC DNA]</scope>
    <source>
        <strain evidence="1">AR-01</strain>
    </source>
</reference>
<accession>A0ABS8RN93</accession>
<organism evidence="1 2">
    <name type="scientific">Datura stramonium</name>
    <name type="common">Jimsonweed</name>
    <name type="synonym">Common thornapple</name>
    <dbReference type="NCBI Taxonomy" id="4076"/>
    <lineage>
        <taxon>Eukaryota</taxon>
        <taxon>Viridiplantae</taxon>
        <taxon>Streptophyta</taxon>
        <taxon>Embryophyta</taxon>
        <taxon>Tracheophyta</taxon>
        <taxon>Spermatophyta</taxon>
        <taxon>Magnoliopsida</taxon>
        <taxon>eudicotyledons</taxon>
        <taxon>Gunneridae</taxon>
        <taxon>Pentapetalae</taxon>
        <taxon>asterids</taxon>
        <taxon>lamiids</taxon>
        <taxon>Solanales</taxon>
        <taxon>Solanaceae</taxon>
        <taxon>Solanoideae</taxon>
        <taxon>Datureae</taxon>
        <taxon>Datura</taxon>
    </lineage>
</organism>
<evidence type="ECO:0000313" key="2">
    <source>
        <dbReference type="Proteomes" id="UP000823775"/>
    </source>
</evidence>
<proteinExistence type="predicted"/>
<dbReference type="Proteomes" id="UP000823775">
    <property type="component" value="Unassembled WGS sequence"/>
</dbReference>
<dbReference type="EMBL" id="JACEIK010000053">
    <property type="protein sequence ID" value="MCD7448148.1"/>
    <property type="molecule type" value="Genomic_DNA"/>
</dbReference>
<gene>
    <name evidence="1" type="ORF">HAX54_038704</name>
</gene>